<dbReference type="Proteomes" id="UP001146120">
    <property type="component" value="Unassembled WGS sequence"/>
</dbReference>
<comment type="caution">
    <text evidence="3">The sequence shown here is derived from an EMBL/GenBank/DDBJ whole genome shotgun (WGS) entry which is preliminary data.</text>
</comment>
<evidence type="ECO:0000259" key="2">
    <source>
        <dbReference type="PROSITE" id="PS50003"/>
    </source>
</evidence>
<evidence type="ECO:0000313" key="3">
    <source>
        <dbReference type="EMBL" id="DAZ95208.1"/>
    </source>
</evidence>
<dbReference type="Pfam" id="PF00169">
    <property type="entry name" value="PH"/>
    <property type="match status" value="1"/>
</dbReference>
<evidence type="ECO:0000313" key="4">
    <source>
        <dbReference type="Proteomes" id="UP001146120"/>
    </source>
</evidence>
<dbReference type="PROSITE" id="PS50003">
    <property type="entry name" value="PH_DOMAIN"/>
    <property type="match status" value="1"/>
</dbReference>
<dbReference type="AlphaFoldDB" id="A0AAV2YN34"/>
<accession>A0AAV2YN34</accession>
<dbReference type="SUPFAM" id="SSF50729">
    <property type="entry name" value="PH domain-like"/>
    <property type="match status" value="1"/>
</dbReference>
<proteinExistence type="predicted"/>
<gene>
    <name evidence="3" type="ORF">N0F65_013053</name>
</gene>
<reference evidence="3" key="2">
    <citation type="journal article" date="2023" name="Microbiol Resour">
        <title>Decontamination and Annotation of the Draft Genome Sequence of the Oomycete Lagenidium giganteum ARSEF 373.</title>
        <authorList>
            <person name="Morgan W.R."/>
            <person name="Tartar A."/>
        </authorList>
    </citation>
    <scope>NUCLEOTIDE SEQUENCE</scope>
    <source>
        <strain evidence="3">ARSEF 373</strain>
    </source>
</reference>
<organism evidence="3 4">
    <name type="scientific">Lagenidium giganteum</name>
    <dbReference type="NCBI Taxonomy" id="4803"/>
    <lineage>
        <taxon>Eukaryota</taxon>
        <taxon>Sar</taxon>
        <taxon>Stramenopiles</taxon>
        <taxon>Oomycota</taxon>
        <taxon>Peronosporomycetes</taxon>
        <taxon>Pythiales</taxon>
        <taxon>Pythiaceae</taxon>
    </lineage>
</organism>
<keyword evidence="4" id="KW-1185">Reference proteome</keyword>
<feature type="compositionally biased region" description="Basic residues" evidence="1">
    <location>
        <begin position="1"/>
        <end position="10"/>
    </location>
</feature>
<evidence type="ECO:0000256" key="1">
    <source>
        <dbReference type="SAM" id="MobiDB-lite"/>
    </source>
</evidence>
<dbReference type="EMBL" id="DAKRPA010000214">
    <property type="protein sequence ID" value="DAZ95208.1"/>
    <property type="molecule type" value="Genomic_DNA"/>
</dbReference>
<dbReference type="SMART" id="SM00233">
    <property type="entry name" value="PH"/>
    <property type="match status" value="1"/>
</dbReference>
<feature type="region of interest" description="Disordered" evidence="1">
    <location>
        <begin position="1"/>
        <end position="21"/>
    </location>
</feature>
<protein>
    <recommendedName>
        <fullName evidence="2">PH domain-containing protein</fullName>
    </recommendedName>
</protein>
<name>A0AAV2YN34_9STRA</name>
<reference evidence="3" key="1">
    <citation type="submission" date="2022-11" db="EMBL/GenBank/DDBJ databases">
        <authorList>
            <person name="Morgan W.R."/>
            <person name="Tartar A."/>
        </authorList>
    </citation>
    <scope>NUCLEOTIDE SEQUENCE</scope>
    <source>
        <strain evidence="3">ARSEF 373</strain>
    </source>
</reference>
<dbReference type="InterPro" id="IPR001849">
    <property type="entry name" value="PH_domain"/>
</dbReference>
<feature type="domain" description="PH" evidence="2">
    <location>
        <begin position="32"/>
        <end position="127"/>
    </location>
</feature>
<dbReference type="Gene3D" id="2.30.29.30">
    <property type="entry name" value="Pleckstrin-homology domain (PH domain)/Phosphotyrosine-binding domain (PTB)"/>
    <property type="match status" value="1"/>
</dbReference>
<feature type="compositionally biased region" description="Acidic residues" evidence="1">
    <location>
        <begin position="150"/>
        <end position="160"/>
    </location>
</feature>
<sequence>MTRMVRRSMRSHATDNPATVQSRRCRGSLDSVVFCDGYLRLKKKNALTWSTRYVVLKGKEMRVYSSKNDEMSRRSLVDVMDVTEGNIAPRGDLCVEWKTKDGKEMLGRAFNRADLAKWITAFHRLALRSSSMMKQVKVSGDSAPFRSNQDEESTDSEDDNFGNPVVQAGSASTERASLEKRRVTFLGSVLVRTIPNVAEEDVPELFYSKADMQKFSAQASSLLCRTEDAVHIAVQSLRRPSLSFRRPVAQQ</sequence>
<dbReference type="InterPro" id="IPR011993">
    <property type="entry name" value="PH-like_dom_sf"/>
</dbReference>
<feature type="region of interest" description="Disordered" evidence="1">
    <location>
        <begin position="138"/>
        <end position="173"/>
    </location>
</feature>